<proteinExistence type="predicted"/>
<name>A0ABR2GVN4_9EUKA</name>
<dbReference type="PANTHER" id="PTHR45670">
    <property type="entry name" value="E3 UBIQUITIN-PROTEIN LIGASE TRIP12"/>
    <property type="match status" value="1"/>
</dbReference>
<dbReference type="SMART" id="SM00119">
    <property type="entry name" value="HECTc"/>
    <property type="match status" value="1"/>
</dbReference>
<keyword evidence="2 3" id="KW-0833">Ubl conjugation pathway</keyword>
<reference evidence="5 6" key="1">
    <citation type="submission" date="2024-04" db="EMBL/GenBank/DDBJ databases">
        <title>Tritrichomonas musculus Genome.</title>
        <authorList>
            <person name="Alves-Ferreira E."/>
            <person name="Grigg M."/>
            <person name="Lorenzi H."/>
            <person name="Galac M."/>
        </authorList>
    </citation>
    <scope>NUCLEOTIDE SEQUENCE [LARGE SCALE GENOMIC DNA]</scope>
    <source>
        <strain evidence="5 6">EAF2021</strain>
    </source>
</reference>
<dbReference type="SUPFAM" id="SSF56204">
    <property type="entry name" value="Hect, E3 ligase catalytic domain"/>
    <property type="match status" value="2"/>
</dbReference>
<evidence type="ECO:0000256" key="3">
    <source>
        <dbReference type="PROSITE-ProRule" id="PRU00104"/>
    </source>
</evidence>
<keyword evidence="6" id="KW-1185">Reference proteome</keyword>
<evidence type="ECO:0000313" key="6">
    <source>
        <dbReference type="Proteomes" id="UP001470230"/>
    </source>
</evidence>
<protein>
    <recommendedName>
        <fullName evidence="4">HECT domain-containing protein</fullName>
    </recommendedName>
</protein>
<dbReference type="InterPro" id="IPR000569">
    <property type="entry name" value="HECT_dom"/>
</dbReference>
<evidence type="ECO:0000313" key="5">
    <source>
        <dbReference type="EMBL" id="KAK8837290.1"/>
    </source>
</evidence>
<dbReference type="InterPro" id="IPR045322">
    <property type="entry name" value="HECTD1/TRIP12-like"/>
</dbReference>
<feature type="active site" description="Glycyl thioester intermediate" evidence="3">
    <location>
        <position position="1159"/>
    </location>
</feature>
<dbReference type="Gene3D" id="3.30.2410.10">
    <property type="entry name" value="Hect, E3 ligase catalytic domain"/>
    <property type="match status" value="1"/>
</dbReference>
<evidence type="ECO:0000256" key="2">
    <source>
        <dbReference type="ARBA" id="ARBA00022786"/>
    </source>
</evidence>
<comment type="caution">
    <text evidence="5">The sequence shown here is derived from an EMBL/GenBank/DDBJ whole genome shotgun (WGS) entry which is preliminary data.</text>
</comment>
<dbReference type="PROSITE" id="PS50237">
    <property type="entry name" value="HECT"/>
    <property type="match status" value="1"/>
</dbReference>
<dbReference type="Proteomes" id="UP001470230">
    <property type="component" value="Unassembled WGS sequence"/>
</dbReference>
<gene>
    <name evidence="5" type="ORF">M9Y10_036720</name>
</gene>
<sequence length="1191" mass="136042">MENNNPSILNEPRDISMLNQITNSLNSNSVSLPLSQDLMFVCNNLLLQANTEALVIAILNCVTAYIKKGIRCIYDMIRKGLLPQIICRVNPKESNPKVSLNIAILSRHILMEVFSHNEILQEPTIIVDYLYFVDNIFEFPLKEQKEMIKFTKAISQLYTSDKCVRSLVKISQLLTHFDQEIVEDAIQIIYNCISKGSFYLFKIIDPILAKNIAISLEIITNRNLVILLLLILNALCKTSYEYAQQVVELPVDFGVMIHNSGSSPTDIMINTILKIINHVFSYKTLRKSDDRNDKISKFAFYVQPVLIDLIKHNSGDLNLLLESLSVTFDVYIPIDQLNDVLDAITFSICARKEKLKVDTFYKKLVENEKIKEALIQYNNLNLPKQNIVANVTDYKSLNDASNLHLSAFVINDHLQSSILSFLRQLSSAEFIEKSLSNDVYLSFKESLLKIVENSQKMLLFNVSPSPTKTESFFVNNQITKSLIITITDQNGKTVNAEILHLLNLTMCEVLMNYMPNNAALRGPAGIFKQLPIDMIDNAMMYIRMTNLDGMLKGDAVSNDGKASMINHSLCYNSNLRFTSTESWGYYKFYMMRNQGKLYSVFDNMYHAFIAGNKNTMFEAIELPKETRRPTEDDFMNREDIAHKLKGEKCLINFDAFHESFSQAYPTVDLKRRAFDYYIKLNIPTIEQTLQTLKEIHRLFPNLTNNGCNVFVNEIIGWRLLEKFDFIKIFQSNIITSTFINFPFLFPLEQRLIFLRSTAMSHLESYYSLIDDVFMKTQNPVRAVQRMTLLIDKEKIFEEGLKVINLLSTSSIVFDVKFKDQTCLGKGPLQEFLRLFALELQRNSLDIWLSDSEDGNEFASRKEELGLFPSPRSVRRPDLFFTLGALCAKAIENGITLPLHFSPSFIKLLRNERIEIQDVSKAYSRSIQNREGLIGLPFTLPGREDVELRDGGREINTDDSSVDLYIELLKKVLTFNVFNESTTSQQPSLTPISSTAWRRSTTDSSSLPLEPSDSIDSNGSLLEIKDDFPDEIADFIERYSFECCASMFKEGFGRIIQWKAMDLFTAEEFCTIIEGDDDFSLNSLKENVSIGAGYNENSPQIIWLFQVVSEELSGEEKKLFARFLTGSDSFGVFGLRSLVPRLNISRSEKSEQALPTASTCSNSLKLPEYSSKEILKNKLLYAIYECKESFCL</sequence>
<dbReference type="Pfam" id="PF00632">
    <property type="entry name" value="HECT"/>
    <property type="match status" value="1"/>
</dbReference>
<keyword evidence="1" id="KW-0808">Transferase</keyword>
<accession>A0ABR2GVN4</accession>
<evidence type="ECO:0000256" key="1">
    <source>
        <dbReference type="ARBA" id="ARBA00022679"/>
    </source>
</evidence>
<dbReference type="Gene3D" id="3.90.1750.10">
    <property type="entry name" value="Hect, E3 ligase catalytic domains"/>
    <property type="match status" value="1"/>
</dbReference>
<organism evidence="5 6">
    <name type="scientific">Tritrichomonas musculus</name>
    <dbReference type="NCBI Taxonomy" id="1915356"/>
    <lineage>
        <taxon>Eukaryota</taxon>
        <taxon>Metamonada</taxon>
        <taxon>Parabasalia</taxon>
        <taxon>Tritrichomonadida</taxon>
        <taxon>Tritrichomonadidae</taxon>
        <taxon>Tritrichomonas</taxon>
    </lineage>
</organism>
<dbReference type="InterPro" id="IPR035983">
    <property type="entry name" value="Hect_E3_ubiquitin_ligase"/>
</dbReference>
<feature type="domain" description="HECT" evidence="4">
    <location>
        <begin position="811"/>
        <end position="1191"/>
    </location>
</feature>
<dbReference type="PANTHER" id="PTHR45670:SF1">
    <property type="entry name" value="E3 UBIQUITIN-PROTEIN LIGASE HECTD1"/>
    <property type="match status" value="1"/>
</dbReference>
<dbReference type="EMBL" id="JAPFFF010000060">
    <property type="protein sequence ID" value="KAK8837290.1"/>
    <property type="molecule type" value="Genomic_DNA"/>
</dbReference>
<evidence type="ECO:0000259" key="4">
    <source>
        <dbReference type="PROSITE" id="PS50237"/>
    </source>
</evidence>